<gene>
    <name evidence="1" type="ORF">MM415B04403_0014</name>
</gene>
<name>A0A6M3LH30_9ZZZZ</name>
<evidence type="ECO:0000313" key="1">
    <source>
        <dbReference type="EMBL" id="QJA92952.1"/>
    </source>
</evidence>
<sequence length="138" mass="16245">MKIRQNFVSNSSSTSFILKYDTKDFVKCEHCGHQPLTPLELAQLEDDEYLSGEGTEIKFVGFDQYIEYLEEKIEEYRRYNEMDTYYTKLLNNAVKMKLTPTEEILCADVSYGSRLEEEISNMKERGIITLLDENIREE</sequence>
<proteinExistence type="predicted"/>
<accession>A0A6M3LH30</accession>
<reference evidence="1" key="1">
    <citation type="submission" date="2020-03" db="EMBL/GenBank/DDBJ databases">
        <title>The deep terrestrial virosphere.</title>
        <authorList>
            <person name="Holmfeldt K."/>
            <person name="Nilsson E."/>
            <person name="Simone D."/>
            <person name="Lopez-Fernandez M."/>
            <person name="Wu X."/>
            <person name="de Brujin I."/>
            <person name="Lundin D."/>
            <person name="Andersson A."/>
            <person name="Bertilsson S."/>
            <person name="Dopson M."/>
        </authorList>
    </citation>
    <scope>NUCLEOTIDE SEQUENCE</scope>
    <source>
        <strain evidence="1">MM415B04403</strain>
    </source>
</reference>
<dbReference type="AlphaFoldDB" id="A0A6M3LH30"/>
<dbReference type="EMBL" id="MT143109">
    <property type="protein sequence ID" value="QJA92952.1"/>
    <property type="molecule type" value="Genomic_DNA"/>
</dbReference>
<protein>
    <submittedName>
        <fullName evidence="1">Uncharacterized protein</fullName>
    </submittedName>
</protein>
<organism evidence="1">
    <name type="scientific">viral metagenome</name>
    <dbReference type="NCBI Taxonomy" id="1070528"/>
    <lineage>
        <taxon>unclassified sequences</taxon>
        <taxon>metagenomes</taxon>
        <taxon>organismal metagenomes</taxon>
    </lineage>
</organism>
<feature type="non-terminal residue" evidence="1">
    <location>
        <position position="1"/>
    </location>
</feature>